<sequence length="189" mass="21127">MEPLPALCCRDLKGPWPGPLRHSWRSVWSERRLWGEPRCFLALSISLWTLREVPRALFPSAFATKDGSLDKELASLGVVSRRQLKGMIRSGRITIDGEVVRNPKQTVPAEATLAIDAVPLHRDPPVLLKFHKPYDVISSMDEKNRRDLSDALPGQRAPWDEEAVQETRVALGGRVSLPHGCIFGWSSSS</sequence>
<dbReference type="InterPro" id="IPR036986">
    <property type="entry name" value="S4_RNA-bd_sf"/>
</dbReference>
<dbReference type="SMART" id="SM00363">
    <property type="entry name" value="S4"/>
    <property type="match status" value="1"/>
</dbReference>
<keyword evidence="4" id="KW-1185">Reference proteome</keyword>
<evidence type="ECO:0000313" key="3">
    <source>
        <dbReference type="EMBL" id="CAK9064879.1"/>
    </source>
</evidence>
<reference evidence="3 4" key="1">
    <citation type="submission" date="2024-02" db="EMBL/GenBank/DDBJ databases">
        <authorList>
            <person name="Chen Y."/>
            <person name="Shah S."/>
            <person name="Dougan E. K."/>
            <person name="Thang M."/>
            <person name="Chan C."/>
        </authorList>
    </citation>
    <scope>NUCLEOTIDE SEQUENCE [LARGE SCALE GENOMIC DNA]</scope>
</reference>
<dbReference type="SUPFAM" id="SSF55174">
    <property type="entry name" value="Alpha-L RNA-binding motif"/>
    <property type="match status" value="1"/>
</dbReference>
<evidence type="ECO:0000313" key="4">
    <source>
        <dbReference type="Proteomes" id="UP001642484"/>
    </source>
</evidence>
<dbReference type="CDD" id="cd00165">
    <property type="entry name" value="S4"/>
    <property type="match status" value="1"/>
</dbReference>
<name>A0ABP0NQ07_9DINO</name>
<dbReference type="InterPro" id="IPR050343">
    <property type="entry name" value="RsuA_PseudoU_synthase"/>
</dbReference>
<dbReference type="InterPro" id="IPR002942">
    <property type="entry name" value="S4_RNA-bd"/>
</dbReference>
<evidence type="ECO:0000256" key="1">
    <source>
        <dbReference type="PROSITE-ProRule" id="PRU00182"/>
    </source>
</evidence>
<dbReference type="PANTHER" id="PTHR47683:SF2">
    <property type="entry name" value="RNA-BINDING S4 DOMAIN-CONTAINING PROTEIN"/>
    <property type="match status" value="1"/>
</dbReference>
<dbReference type="Pfam" id="PF01479">
    <property type="entry name" value="S4"/>
    <property type="match status" value="1"/>
</dbReference>
<dbReference type="PROSITE" id="PS50889">
    <property type="entry name" value="S4"/>
    <property type="match status" value="1"/>
</dbReference>
<dbReference type="Proteomes" id="UP001642484">
    <property type="component" value="Unassembled WGS sequence"/>
</dbReference>
<comment type="caution">
    <text evidence="3">The sequence shown here is derived from an EMBL/GenBank/DDBJ whole genome shotgun (WGS) entry which is preliminary data.</text>
</comment>
<protein>
    <recommendedName>
        <fullName evidence="2">RNA-binding S4 domain-containing protein</fullName>
    </recommendedName>
</protein>
<dbReference type="Gene3D" id="3.10.290.10">
    <property type="entry name" value="RNA-binding S4 domain"/>
    <property type="match status" value="1"/>
</dbReference>
<feature type="domain" description="RNA-binding S4" evidence="2">
    <location>
        <begin position="67"/>
        <end position="132"/>
    </location>
</feature>
<dbReference type="PANTHER" id="PTHR47683">
    <property type="entry name" value="PSEUDOURIDINE SYNTHASE FAMILY PROTEIN-RELATED"/>
    <property type="match status" value="1"/>
</dbReference>
<organism evidence="3 4">
    <name type="scientific">Durusdinium trenchii</name>
    <dbReference type="NCBI Taxonomy" id="1381693"/>
    <lineage>
        <taxon>Eukaryota</taxon>
        <taxon>Sar</taxon>
        <taxon>Alveolata</taxon>
        <taxon>Dinophyceae</taxon>
        <taxon>Suessiales</taxon>
        <taxon>Symbiodiniaceae</taxon>
        <taxon>Durusdinium</taxon>
    </lineage>
</organism>
<accession>A0ABP0NQ07</accession>
<dbReference type="EMBL" id="CAXAMN010021957">
    <property type="protein sequence ID" value="CAK9064879.1"/>
    <property type="molecule type" value="Genomic_DNA"/>
</dbReference>
<keyword evidence="1" id="KW-0694">RNA-binding</keyword>
<proteinExistence type="predicted"/>
<gene>
    <name evidence="3" type="ORF">CCMP2556_LOCUS31899</name>
</gene>
<evidence type="ECO:0000259" key="2">
    <source>
        <dbReference type="SMART" id="SM00363"/>
    </source>
</evidence>